<sequence length="215" mass="24748">MIRPLCQARKLEEARNILATMTEENLSPTTETYHAFLKGETSFEATLEVLDQMKIAGLGPAEDTFLLVLAKVFQLEQAENALMVWSQMKHHGVKPEMTHYTMLVEGLARCGLSSKAAEYYAEMRSHGFPDDPKLLRILNQPVHDKLGHQKLLVKQVKNDRHAVHEEGRMSKQNSPHGGSKERRHFSNSLNRKYKRGKRSQERSTMKLRGRERDER</sequence>
<dbReference type="PANTHER" id="PTHR47939">
    <property type="entry name" value="MEMBRANE-ASSOCIATED SALT-INDUCIBLE PROTEIN-LIKE"/>
    <property type="match status" value="1"/>
</dbReference>
<feature type="compositionally biased region" description="Basic and acidic residues" evidence="4">
    <location>
        <begin position="198"/>
        <end position="215"/>
    </location>
</feature>
<accession>A0A2P2P1J1</accession>
<organism evidence="5">
    <name type="scientific">Rhizophora mucronata</name>
    <name type="common">Asiatic mangrove</name>
    <dbReference type="NCBI Taxonomy" id="61149"/>
    <lineage>
        <taxon>Eukaryota</taxon>
        <taxon>Viridiplantae</taxon>
        <taxon>Streptophyta</taxon>
        <taxon>Embryophyta</taxon>
        <taxon>Tracheophyta</taxon>
        <taxon>Spermatophyta</taxon>
        <taxon>Magnoliopsida</taxon>
        <taxon>eudicotyledons</taxon>
        <taxon>Gunneridae</taxon>
        <taxon>Pentapetalae</taxon>
        <taxon>rosids</taxon>
        <taxon>fabids</taxon>
        <taxon>Malpighiales</taxon>
        <taxon>Rhizophoraceae</taxon>
        <taxon>Rhizophora</taxon>
    </lineage>
</organism>
<evidence type="ECO:0000313" key="5">
    <source>
        <dbReference type="EMBL" id="MBX48592.1"/>
    </source>
</evidence>
<comment type="similarity">
    <text evidence="1">Belongs to the PPR family. P subfamily.</text>
</comment>
<dbReference type="NCBIfam" id="TIGR00756">
    <property type="entry name" value="PPR"/>
    <property type="match status" value="1"/>
</dbReference>
<dbReference type="Pfam" id="PF01535">
    <property type="entry name" value="PPR"/>
    <property type="match status" value="1"/>
</dbReference>
<evidence type="ECO:0000256" key="2">
    <source>
        <dbReference type="ARBA" id="ARBA00022737"/>
    </source>
</evidence>
<dbReference type="PROSITE" id="PS51375">
    <property type="entry name" value="PPR"/>
    <property type="match status" value="2"/>
</dbReference>
<name>A0A2P2P1J1_RHIMU</name>
<dbReference type="InterPro" id="IPR011990">
    <property type="entry name" value="TPR-like_helical_dom_sf"/>
</dbReference>
<evidence type="ECO:0000256" key="3">
    <source>
        <dbReference type="PROSITE-ProRule" id="PRU00708"/>
    </source>
</evidence>
<feature type="repeat" description="PPR" evidence="3">
    <location>
        <begin position="1"/>
        <end position="28"/>
    </location>
</feature>
<evidence type="ECO:0000256" key="4">
    <source>
        <dbReference type="SAM" id="MobiDB-lite"/>
    </source>
</evidence>
<dbReference type="InterPro" id="IPR050667">
    <property type="entry name" value="PPR-containing_protein"/>
</dbReference>
<feature type="repeat" description="PPR" evidence="3">
    <location>
        <begin position="96"/>
        <end position="130"/>
    </location>
</feature>
<feature type="compositionally biased region" description="Basic residues" evidence="4">
    <location>
        <begin position="181"/>
        <end position="197"/>
    </location>
</feature>
<dbReference type="AlphaFoldDB" id="A0A2P2P1J1"/>
<dbReference type="Gene3D" id="1.25.40.10">
    <property type="entry name" value="Tetratricopeptide repeat domain"/>
    <property type="match status" value="1"/>
</dbReference>
<reference evidence="5" key="1">
    <citation type="submission" date="2018-02" db="EMBL/GenBank/DDBJ databases">
        <title>Rhizophora mucronata_Transcriptome.</title>
        <authorList>
            <person name="Meera S.P."/>
            <person name="Sreeshan A."/>
            <person name="Augustine A."/>
        </authorList>
    </citation>
    <scope>NUCLEOTIDE SEQUENCE</scope>
    <source>
        <tissue evidence="5">Leaf</tissue>
    </source>
</reference>
<protein>
    <submittedName>
        <fullName evidence="5">Uncharacterized protein</fullName>
    </submittedName>
</protein>
<feature type="compositionally biased region" description="Basic and acidic residues" evidence="4">
    <location>
        <begin position="160"/>
        <end position="169"/>
    </location>
</feature>
<keyword evidence="2" id="KW-0677">Repeat</keyword>
<dbReference type="InterPro" id="IPR002885">
    <property type="entry name" value="PPR_rpt"/>
</dbReference>
<dbReference type="EMBL" id="GGEC01068108">
    <property type="protein sequence ID" value="MBX48592.1"/>
    <property type="molecule type" value="Transcribed_RNA"/>
</dbReference>
<dbReference type="PANTHER" id="PTHR47939:SF5">
    <property type="entry name" value="PENTACOTRIPEPTIDE-REPEAT REGION OF PRORP DOMAIN-CONTAINING PROTEIN"/>
    <property type="match status" value="1"/>
</dbReference>
<evidence type="ECO:0000256" key="1">
    <source>
        <dbReference type="ARBA" id="ARBA00007626"/>
    </source>
</evidence>
<feature type="region of interest" description="Disordered" evidence="4">
    <location>
        <begin position="160"/>
        <end position="215"/>
    </location>
</feature>
<dbReference type="Pfam" id="PF13812">
    <property type="entry name" value="PPR_3"/>
    <property type="match status" value="1"/>
</dbReference>
<proteinExistence type="inferred from homology"/>